<keyword evidence="2 7" id="KW-0812">Transmembrane</keyword>
<reference evidence="10" key="1">
    <citation type="journal article" date="2020" name="Stud. Mycol.">
        <title>101 Dothideomycetes genomes: A test case for predicting lifestyles and emergence of pathogens.</title>
        <authorList>
            <person name="Haridas S."/>
            <person name="Albert R."/>
            <person name="Binder M."/>
            <person name="Bloem J."/>
            <person name="LaButti K."/>
            <person name="Salamov A."/>
            <person name="Andreopoulos B."/>
            <person name="Baker S."/>
            <person name="Barry K."/>
            <person name="Bills G."/>
            <person name="Bluhm B."/>
            <person name="Cannon C."/>
            <person name="Castanera R."/>
            <person name="Culley D."/>
            <person name="Daum C."/>
            <person name="Ezra D."/>
            <person name="Gonzalez J."/>
            <person name="Henrissat B."/>
            <person name="Kuo A."/>
            <person name="Liang C."/>
            <person name="Lipzen A."/>
            <person name="Lutzoni F."/>
            <person name="Magnuson J."/>
            <person name="Mondo S."/>
            <person name="Nolan M."/>
            <person name="Ohm R."/>
            <person name="Pangilinan J."/>
            <person name="Park H.-J."/>
            <person name="Ramirez L."/>
            <person name="Alfaro M."/>
            <person name="Sun H."/>
            <person name="Tritt A."/>
            <person name="Yoshinaga Y."/>
            <person name="Zwiers L.-H."/>
            <person name="Turgeon B."/>
            <person name="Goodwin S."/>
            <person name="Spatafora J."/>
            <person name="Crous P."/>
            <person name="Grigoriev I."/>
        </authorList>
    </citation>
    <scope>NUCLEOTIDE SEQUENCE [LARGE SCALE GENOMIC DNA]</scope>
    <source>
        <strain evidence="10">CECT 20119</strain>
    </source>
</reference>
<dbReference type="PANTHER" id="PTHR33048">
    <property type="entry name" value="PTH11-LIKE INTEGRAL MEMBRANE PROTEIN (AFU_ORTHOLOGUE AFUA_5G11245)"/>
    <property type="match status" value="1"/>
</dbReference>
<accession>A0A6A6G703</accession>
<evidence type="ECO:0000256" key="1">
    <source>
        <dbReference type="ARBA" id="ARBA00004141"/>
    </source>
</evidence>
<dbReference type="InterPro" id="IPR049326">
    <property type="entry name" value="Rhodopsin_dom_fungi"/>
</dbReference>
<proteinExistence type="inferred from homology"/>
<comment type="similarity">
    <text evidence="5">Belongs to the SAT4 family.</text>
</comment>
<evidence type="ECO:0000256" key="7">
    <source>
        <dbReference type="SAM" id="Phobius"/>
    </source>
</evidence>
<dbReference type="GO" id="GO:0016020">
    <property type="term" value="C:membrane"/>
    <property type="evidence" value="ECO:0007669"/>
    <property type="project" value="UniProtKB-SubCell"/>
</dbReference>
<keyword evidence="4 7" id="KW-0472">Membrane</keyword>
<evidence type="ECO:0000256" key="4">
    <source>
        <dbReference type="ARBA" id="ARBA00023136"/>
    </source>
</evidence>
<gene>
    <name evidence="9" type="ORF">BDZ85DRAFT_320656</name>
</gene>
<dbReference type="OrthoDB" id="4682787at2759"/>
<feature type="domain" description="Rhodopsin" evidence="8">
    <location>
        <begin position="42"/>
        <end position="285"/>
    </location>
</feature>
<feature type="transmembrane region" description="Helical" evidence="7">
    <location>
        <begin position="192"/>
        <end position="214"/>
    </location>
</feature>
<keyword evidence="3 7" id="KW-1133">Transmembrane helix</keyword>
<dbReference type="PANTHER" id="PTHR33048:SF96">
    <property type="entry name" value="INTEGRAL MEMBRANE PROTEIN"/>
    <property type="match status" value="1"/>
</dbReference>
<dbReference type="AlphaFoldDB" id="A0A6A6G703"/>
<name>A0A6A6G703_9PEZI</name>
<organism evidence="9 10">
    <name type="scientific">Elsinoe ampelina</name>
    <dbReference type="NCBI Taxonomy" id="302913"/>
    <lineage>
        <taxon>Eukaryota</taxon>
        <taxon>Fungi</taxon>
        <taxon>Dikarya</taxon>
        <taxon>Ascomycota</taxon>
        <taxon>Pezizomycotina</taxon>
        <taxon>Dothideomycetes</taxon>
        <taxon>Dothideomycetidae</taxon>
        <taxon>Myriangiales</taxon>
        <taxon>Elsinoaceae</taxon>
        <taxon>Elsinoe</taxon>
    </lineage>
</organism>
<feature type="non-terminal residue" evidence="9">
    <location>
        <position position="1"/>
    </location>
</feature>
<feature type="transmembrane region" description="Helical" evidence="7">
    <location>
        <begin position="20"/>
        <end position="42"/>
    </location>
</feature>
<sequence length="378" mass="40715">MSSPMALPASAKDVESGLLFYFTTITTLTSILLAISTITVLLRLHVRLNLTHTFSHDDTAMLLAWLAWLTTCILTYICIHSETLFVRTGHLNMPITRLVQIIRFSNAAYSLTMILVKLSLAFYFLKLFTPPLFRPQRLLILASTALTTALGTAYLVFTVASCGIMVQSQKTTPFRTGSDWCPVQESFVRFSVAWSVVNALTDALFAGLAVNVVWGAKMAASTKASAIVLVLFGCVGGVASCVRVAVQLPLGDIRIAGVLLGLWSNVEAGVSITAASLITLRPLFQSVSERVKGSFGGSKAAGSEGESAFGKGTGKSGRSVGYASRKSGHKGSDSASTSSSMKEVLEMEDLEEGPREKVEVVVTRTWTVNGREGEWERR</sequence>
<dbReference type="Proteomes" id="UP000799538">
    <property type="component" value="Unassembled WGS sequence"/>
</dbReference>
<evidence type="ECO:0000313" key="10">
    <source>
        <dbReference type="Proteomes" id="UP000799538"/>
    </source>
</evidence>
<evidence type="ECO:0000256" key="2">
    <source>
        <dbReference type="ARBA" id="ARBA00022692"/>
    </source>
</evidence>
<dbReference type="EMBL" id="ML992510">
    <property type="protein sequence ID" value="KAF2221472.1"/>
    <property type="molecule type" value="Genomic_DNA"/>
</dbReference>
<evidence type="ECO:0000256" key="3">
    <source>
        <dbReference type="ARBA" id="ARBA00022989"/>
    </source>
</evidence>
<keyword evidence="10" id="KW-1185">Reference proteome</keyword>
<evidence type="ECO:0000256" key="6">
    <source>
        <dbReference type="SAM" id="MobiDB-lite"/>
    </source>
</evidence>
<comment type="subcellular location">
    <subcellularLocation>
        <location evidence="1">Membrane</location>
        <topology evidence="1">Multi-pass membrane protein</topology>
    </subcellularLocation>
</comment>
<feature type="region of interest" description="Disordered" evidence="6">
    <location>
        <begin position="295"/>
        <end position="356"/>
    </location>
</feature>
<feature type="transmembrane region" description="Helical" evidence="7">
    <location>
        <begin position="226"/>
        <end position="246"/>
    </location>
</feature>
<evidence type="ECO:0000256" key="5">
    <source>
        <dbReference type="ARBA" id="ARBA00038359"/>
    </source>
</evidence>
<evidence type="ECO:0000259" key="8">
    <source>
        <dbReference type="Pfam" id="PF20684"/>
    </source>
</evidence>
<evidence type="ECO:0000313" key="9">
    <source>
        <dbReference type="EMBL" id="KAF2221472.1"/>
    </source>
</evidence>
<feature type="transmembrane region" description="Helical" evidence="7">
    <location>
        <begin position="62"/>
        <end position="86"/>
    </location>
</feature>
<feature type="transmembrane region" description="Helical" evidence="7">
    <location>
        <begin position="106"/>
        <end position="126"/>
    </location>
</feature>
<protein>
    <recommendedName>
        <fullName evidence="8">Rhodopsin domain-containing protein</fullName>
    </recommendedName>
</protein>
<feature type="compositionally biased region" description="Low complexity" evidence="6">
    <location>
        <begin position="297"/>
        <end position="310"/>
    </location>
</feature>
<feature type="transmembrane region" description="Helical" evidence="7">
    <location>
        <begin position="138"/>
        <end position="166"/>
    </location>
</feature>
<dbReference type="Pfam" id="PF20684">
    <property type="entry name" value="Fung_rhodopsin"/>
    <property type="match status" value="1"/>
</dbReference>
<dbReference type="InterPro" id="IPR052337">
    <property type="entry name" value="SAT4-like"/>
</dbReference>